<dbReference type="AlphaFoldDB" id="A0A9D3YMN1"/>
<proteinExistence type="predicted"/>
<keyword evidence="2" id="KW-1185">Reference proteome</keyword>
<gene>
    <name evidence="1" type="ORF">DPMN_075914</name>
</gene>
<reference evidence="1" key="1">
    <citation type="journal article" date="2019" name="bioRxiv">
        <title>The Genome of the Zebra Mussel, Dreissena polymorpha: A Resource for Invasive Species Research.</title>
        <authorList>
            <person name="McCartney M.A."/>
            <person name="Auch B."/>
            <person name="Kono T."/>
            <person name="Mallez S."/>
            <person name="Zhang Y."/>
            <person name="Obille A."/>
            <person name="Becker A."/>
            <person name="Abrahante J.E."/>
            <person name="Garbe J."/>
            <person name="Badalamenti J.P."/>
            <person name="Herman A."/>
            <person name="Mangelson H."/>
            <person name="Liachko I."/>
            <person name="Sullivan S."/>
            <person name="Sone E.D."/>
            <person name="Koren S."/>
            <person name="Silverstein K.A.T."/>
            <person name="Beckman K.B."/>
            <person name="Gohl D.M."/>
        </authorList>
    </citation>
    <scope>NUCLEOTIDE SEQUENCE</scope>
    <source>
        <strain evidence="1">Duluth1</strain>
        <tissue evidence="1">Whole animal</tissue>
    </source>
</reference>
<evidence type="ECO:0000313" key="1">
    <source>
        <dbReference type="EMBL" id="KAH3700933.1"/>
    </source>
</evidence>
<protein>
    <submittedName>
        <fullName evidence="1">Uncharacterized protein</fullName>
    </submittedName>
</protein>
<comment type="caution">
    <text evidence="1">The sequence shown here is derived from an EMBL/GenBank/DDBJ whole genome shotgun (WGS) entry which is preliminary data.</text>
</comment>
<accession>A0A9D3YMN1</accession>
<dbReference type="Proteomes" id="UP000828390">
    <property type="component" value="Unassembled WGS sequence"/>
</dbReference>
<name>A0A9D3YMN1_DREPO</name>
<organism evidence="1 2">
    <name type="scientific">Dreissena polymorpha</name>
    <name type="common">Zebra mussel</name>
    <name type="synonym">Mytilus polymorpha</name>
    <dbReference type="NCBI Taxonomy" id="45954"/>
    <lineage>
        <taxon>Eukaryota</taxon>
        <taxon>Metazoa</taxon>
        <taxon>Spiralia</taxon>
        <taxon>Lophotrochozoa</taxon>
        <taxon>Mollusca</taxon>
        <taxon>Bivalvia</taxon>
        <taxon>Autobranchia</taxon>
        <taxon>Heteroconchia</taxon>
        <taxon>Euheterodonta</taxon>
        <taxon>Imparidentia</taxon>
        <taxon>Neoheterodontei</taxon>
        <taxon>Myida</taxon>
        <taxon>Dreissenoidea</taxon>
        <taxon>Dreissenidae</taxon>
        <taxon>Dreissena</taxon>
    </lineage>
</organism>
<evidence type="ECO:0000313" key="2">
    <source>
        <dbReference type="Proteomes" id="UP000828390"/>
    </source>
</evidence>
<reference evidence="1" key="2">
    <citation type="submission" date="2020-11" db="EMBL/GenBank/DDBJ databases">
        <authorList>
            <person name="McCartney M.A."/>
            <person name="Auch B."/>
            <person name="Kono T."/>
            <person name="Mallez S."/>
            <person name="Becker A."/>
            <person name="Gohl D.M."/>
            <person name="Silverstein K.A.T."/>
            <person name="Koren S."/>
            <person name="Bechman K.B."/>
            <person name="Herman A."/>
            <person name="Abrahante J.E."/>
            <person name="Garbe J."/>
        </authorList>
    </citation>
    <scope>NUCLEOTIDE SEQUENCE</scope>
    <source>
        <strain evidence="1">Duluth1</strain>
        <tissue evidence="1">Whole animal</tissue>
    </source>
</reference>
<dbReference type="EMBL" id="JAIWYP010000015">
    <property type="protein sequence ID" value="KAH3700933.1"/>
    <property type="molecule type" value="Genomic_DNA"/>
</dbReference>
<sequence length="111" mass="12562">MMTTGDHFDTYIEYPWATVRYVVSGHFDVVSVVNASRTAGHSLASVLVAVRATGLDRRCLPVFYDRFKNNAKTCQSFGCVIRLMLDQVAGSRDFAGFFPIKRYWMLLTARV</sequence>